<comment type="similarity">
    <text evidence="1">Belongs to the LysR transcriptional regulatory family.</text>
</comment>
<keyword evidence="3" id="KW-0238">DNA-binding</keyword>
<comment type="caution">
    <text evidence="6">The sequence shown here is derived from an EMBL/GenBank/DDBJ whole genome shotgun (WGS) entry which is preliminary data.</text>
</comment>
<dbReference type="CDD" id="cd08472">
    <property type="entry name" value="PBP2_CrgA_like_3"/>
    <property type="match status" value="1"/>
</dbReference>
<dbReference type="Pfam" id="PF03466">
    <property type="entry name" value="LysR_substrate"/>
    <property type="match status" value="1"/>
</dbReference>
<evidence type="ECO:0000256" key="2">
    <source>
        <dbReference type="ARBA" id="ARBA00023015"/>
    </source>
</evidence>
<dbReference type="Gene3D" id="3.40.190.290">
    <property type="match status" value="1"/>
</dbReference>
<evidence type="ECO:0000256" key="4">
    <source>
        <dbReference type="ARBA" id="ARBA00023163"/>
    </source>
</evidence>
<dbReference type="SUPFAM" id="SSF46785">
    <property type="entry name" value="Winged helix' DNA-binding domain"/>
    <property type="match status" value="1"/>
</dbReference>
<dbReference type="SUPFAM" id="SSF53850">
    <property type="entry name" value="Periplasmic binding protein-like II"/>
    <property type="match status" value="1"/>
</dbReference>
<dbReference type="Proteomes" id="UP000717752">
    <property type="component" value="Unassembled WGS sequence"/>
</dbReference>
<proteinExistence type="inferred from homology"/>
<evidence type="ECO:0000256" key="1">
    <source>
        <dbReference type="ARBA" id="ARBA00009437"/>
    </source>
</evidence>
<dbReference type="PANTHER" id="PTHR30537">
    <property type="entry name" value="HTH-TYPE TRANSCRIPTIONAL REGULATOR"/>
    <property type="match status" value="1"/>
</dbReference>
<evidence type="ECO:0000313" key="7">
    <source>
        <dbReference type="Proteomes" id="UP000717752"/>
    </source>
</evidence>
<dbReference type="PROSITE" id="PS50931">
    <property type="entry name" value="HTH_LYSR"/>
    <property type="match status" value="1"/>
</dbReference>
<dbReference type="InterPro" id="IPR058163">
    <property type="entry name" value="LysR-type_TF_proteobact-type"/>
</dbReference>
<evidence type="ECO:0000259" key="5">
    <source>
        <dbReference type="PROSITE" id="PS50931"/>
    </source>
</evidence>
<feature type="domain" description="HTH lysR-type" evidence="5">
    <location>
        <begin position="1"/>
        <end position="59"/>
    </location>
</feature>
<dbReference type="EMBL" id="JAEUAK010000001">
    <property type="protein sequence ID" value="MBW9051090.1"/>
    <property type="molecule type" value="Genomic_DNA"/>
</dbReference>
<dbReference type="InterPro" id="IPR000847">
    <property type="entry name" value="LysR_HTH_N"/>
</dbReference>
<dbReference type="RefSeq" id="WP_220332629.1">
    <property type="nucleotide sequence ID" value="NZ_JAEUAK010000001.1"/>
</dbReference>
<reference evidence="6 7" key="1">
    <citation type="journal article" date="2021" name="MBio">
        <title>Poor Competitiveness of Bradyrhizobium in Pigeon Pea Root Colonization in Indian Soils.</title>
        <authorList>
            <person name="Chalasani D."/>
            <person name="Basu A."/>
            <person name="Pullabhotla S.V.S.R.N."/>
            <person name="Jorrin B."/>
            <person name="Neal A.L."/>
            <person name="Poole P.S."/>
            <person name="Podile A.R."/>
            <person name="Tkacz A."/>
        </authorList>
    </citation>
    <scope>NUCLEOTIDE SEQUENCE [LARGE SCALE GENOMIC DNA]</scope>
    <source>
        <strain evidence="6 7">HU56</strain>
    </source>
</reference>
<protein>
    <submittedName>
        <fullName evidence="6">LysR family transcriptional regulator</fullName>
    </submittedName>
</protein>
<accession>A0ABS7GM84</accession>
<evidence type="ECO:0000256" key="3">
    <source>
        <dbReference type="ARBA" id="ARBA00023125"/>
    </source>
</evidence>
<keyword evidence="2" id="KW-0805">Transcription regulation</keyword>
<sequence>MDRLKAMEVFVRVAETGSLSKAAQTLGVPRSSVTMTLQRLEKYLGVRLLQRTTRSLGLTEDGRAYYERCSQILSEVEATEQSLRHSLKAPKGRLRVDMPGSIATSVILPRIAEFRKEYPGIEIALGLNDRRVDLIQEGVDCVIRTGSLGDSSLIARKIGSYRWITCAAPAYLAKQGVPETPTDLTEHAVVGYFSGSPGQERWAYGIEGQLLETVPVKSEIAVNETSAYLRLGLDGLGIIRLADYIVEPHLKDGSLVEVLSQYATDEVPISVLYPTSRHLSPTVRLFVDWVSGLFVGPRDREIGGSKKAQASLSGPRLDQ</sequence>
<gene>
    <name evidence="6" type="ORF">JNB85_01535</name>
</gene>
<dbReference type="InterPro" id="IPR036390">
    <property type="entry name" value="WH_DNA-bd_sf"/>
</dbReference>
<name>A0ABS7GM84_9HYPH</name>
<dbReference type="PANTHER" id="PTHR30537:SF72">
    <property type="entry name" value="LYSR FAMILY TRANSCRIPTIONAL REGULATOR"/>
    <property type="match status" value="1"/>
</dbReference>
<dbReference type="InterPro" id="IPR036388">
    <property type="entry name" value="WH-like_DNA-bd_sf"/>
</dbReference>
<dbReference type="Pfam" id="PF00126">
    <property type="entry name" value="HTH_1"/>
    <property type="match status" value="1"/>
</dbReference>
<keyword evidence="7" id="KW-1185">Reference proteome</keyword>
<dbReference type="Gene3D" id="1.10.10.10">
    <property type="entry name" value="Winged helix-like DNA-binding domain superfamily/Winged helix DNA-binding domain"/>
    <property type="match status" value="1"/>
</dbReference>
<keyword evidence="4" id="KW-0804">Transcription</keyword>
<dbReference type="InterPro" id="IPR005119">
    <property type="entry name" value="LysR_subst-bd"/>
</dbReference>
<evidence type="ECO:0000313" key="6">
    <source>
        <dbReference type="EMBL" id="MBW9051090.1"/>
    </source>
</evidence>
<organism evidence="6 7">
    <name type="scientific">Rhizobium mesosinicum</name>
    <dbReference type="NCBI Taxonomy" id="335017"/>
    <lineage>
        <taxon>Bacteria</taxon>
        <taxon>Pseudomonadati</taxon>
        <taxon>Pseudomonadota</taxon>
        <taxon>Alphaproteobacteria</taxon>
        <taxon>Hyphomicrobiales</taxon>
        <taxon>Rhizobiaceae</taxon>
        <taxon>Rhizobium/Agrobacterium group</taxon>
        <taxon>Rhizobium</taxon>
    </lineage>
</organism>